<evidence type="ECO:0000259" key="4">
    <source>
        <dbReference type="SMART" id="SM00937"/>
    </source>
</evidence>
<dbReference type="InterPro" id="IPR045853">
    <property type="entry name" value="Pep_chain_release_fac_I_sf"/>
</dbReference>
<dbReference type="Pfam" id="PF00472">
    <property type="entry name" value="RF-1"/>
    <property type="match status" value="1"/>
</dbReference>
<feature type="domain" description="Peptide chain release factor" evidence="4">
    <location>
        <begin position="94"/>
        <end position="207"/>
    </location>
</feature>
<dbReference type="PANTHER" id="PTHR43804:SF7">
    <property type="entry name" value="LD18447P"/>
    <property type="match status" value="1"/>
</dbReference>
<evidence type="ECO:0000313" key="6">
    <source>
        <dbReference type="Proteomes" id="UP000249218"/>
    </source>
</evidence>
<dbReference type="Gene3D" id="6.10.140.1950">
    <property type="match status" value="1"/>
</dbReference>
<name>A0A2W1BKC6_HELAM</name>
<dbReference type="Gene3D" id="3.30.70.1660">
    <property type="match status" value="1"/>
</dbReference>
<organism evidence="5 6">
    <name type="scientific">Helicoverpa armigera</name>
    <name type="common">Cotton bollworm</name>
    <name type="synonym">Heliothis armigera</name>
    <dbReference type="NCBI Taxonomy" id="29058"/>
    <lineage>
        <taxon>Eukaryota</taxon>
        <taxon>Metazoa</taxon>
        <taxon>Ecdysozoa</taxon>
        <taxon>Arthropoda</taxon>
        <taxon>Hexapoda</taxon>
        <taxon>Insecta</taxon>
        <taxon>Pterygota</taxon>
        <taxon>Neoptera</taxon>
        <taxon>Endopterygota</taxon>
        <taxon>Lepidoptera</taxon>
        <taxon>Glossata</taxon>
        <taxon>Ditrysia</taxon>
        <taxon>Noctuoidea</taxon>
        <taxon>Noctuidae</taxon>
        <taxon>Heliothinae</taxon>
        <taxon>Helicoverpa</taxon>
    </lineage>
</organism>
<dbReference type="InterPro" id="IPR005139">
    <property type="entry name" value="PCRF"/>
</dbReference>
<dbReference type="SUPFAM" id="SSF75620">
    <property type="entry name" value="Release factor"/>
    <property type="match status" value="1"/>
</dbReference>
<dbReference type="SMART" id="SM00937">
    <property type="entry name" value="PCRF"/>
    <property type="match status" value="1"/>
</dbReference>
<keyword evidence="6" id="KW-1185">Reference proteome</keyword>
<dbReference type="OrthoDB" id="2019491at2759"/>
<dbReference type="InterPro" id="IPR000352">
    <property type="entry name" value="Pep_chain_release_fac_I"/>
</dbReference>
<accession>A0A2W1BKC6</accession>
<sequence>MLPLRISLGRQILKVKSFVSLRRYYSPQNDFNLSDVAVQAYFKKLLFEHEELYTKMKRTPEESKRFFEIKPIVNVLQHRITLYENIESLQDFVSKQKSKDDEDMKKMIKEEAQIYMKRMTDVDRELQSILLEPQLTEGAVLVELKAGEGGHEAMLFARDLYEMYERYAKYKDWDIRMVSVEKSDIGGILKALMFIEGVGAPELMRIEAGAHRVQRIPTTERGGLINTSTVLVSVFSKPSNMVADISKRDLAIEYKSCDKTAARNGVRVVHTPTGIVVECSEKRSKTKNKDIAIEALKTLLLNKEQQELKIEGRPKMNAVEINDTIRTYNFPQDQVTEHREGGGTIHRLQAFMEGDYKLEQMQQNLLREYKRQAFLEEISKFSEKTVL</sequence>
<dbReference type="AlphaFoldDB" id="A0A2W1BKC6"/>
<gene>
    <name evidence="5" type="primary">HaOG205959</name>
    <name evidence="5" type="ORF">B5X24_HaOG205959</name>
</gene>
<evidence type="ECO:0000313" key="5">
    <source>
        <dbReference type="EMBL" id="PZC75532.1"/>
    </source>
</evidence>
<evidence type="ECO:0000256" key="3">
    <source>
        <dbReference type="ARBA" id="ARBA00022917"/>
    </source>
</evidence>
<dbReference type="Proteomes" id="UP000249218">
    <property type="component" value="Unassembled WGS sequence"/>
</dbReference>
<keyword evidence="2" id="KW-0488">Methylation</keyword>
<dbReference type="PANTHER" id="PTHR43804">
    <property type="entry name" value="LD18447P"/>
    <property type="match status" value="1"/>
</dbReference>
<dbReference type="Gene3D" id="3.30.160.20">
    <property type="match status" value="1"/>
</dbReference>
<evidence type="ECO:0000256" key="1">
    <source>
        <dbReference type="ARBA" id="ARBA00010835"/>
    </source>
</evidence>
<dbReference type="EMBL" id="KZ149992">
    <property type="protein sequence ID" value="PZC75532.1"/>
    <property type="molecule type" value="Genomic_DNA"/>
</dbReference>
<evidence type="ECO:0000256" key="2">
    <source>
        <dbReference type="ARBA" id="ARBA00022481"/>
    </source>
</evidence>
<keyword evidence="3" id="KW-0648">Protein biosynthesis</keyword>
<reference evidence="5 6" key="1">
    <citation type="journal article" date="2017" name="BMC Biol.">
        <title>Genomic innovations, transcriptional plasticity and gene loss underlying the evolution and divergence of two highly polyphagous and invasive Helicoverpa pest species.</title>
        <authorList>
            <person name="Pearce S.L."/>
            <person name="Clarke D.F."/>
            <person name="East P.D."/>
            <person name="Elfekih S."/>
            <person name="Gordon K.H."/>
            <person name="Jermiin L.S."/>
            <person name="McGaughran A."/>
            <person name="Oakeshott J.G."/>
            <person name="Papanikolaou A."/>
            <person name="Perera O.P."/>
            <person name="Rane R.V."/>
            <person name="Richards S."/>
            <person name="Tay W.T."/>
            <person name="Walsh T.K."/>
            <person name="Anderson A."/>
            <person name="Anderson C.J."/>
            <person name="Asgari S."/>
            <person name="Board P.G."/>
            <person name="Bretschneider A."/>
            <person name="Campbell P.M."/>
            <person name="Chertemps T."/>
            <person name="Christeller J.T."/>
            <person name="Coppin C.W."/>
            <person name="Downes S.J."/>
            <person name="Duan G."/>
            <person name="Farnsworth C.A."/>
            <person name="Good R.T."/>
            <person name="Han L.B."/>
            <person name="Han Y.C."/>
            <person name="Hatje K."/>
            <person name="Horne I."/>
            <person name="Huang Y.P."/>
            <person name="Hughes D.S."/>
            <person name="Jacquin-Joly E."/>
            <person name="James W."/>
            <person name="Jhangiani S."/>
            <person name="Kollmar M."/>
            <person name="Kuwar S.S."/>
            <person name="Li S."/>
            <person name="Liu N.Y."/>
            <person name="Maibeche M.T."/>
            <person name="Miller J.R."/>
            <person name="Montagne N."/>
            <person name="Perry T."/>
            <person name="Qu J."/>
            <person name="Song S.V."/>
            <person name="Sutton G.G."/>
            <person name="Vogel H."/>
            <person name="Walenz B.P."/>
            <person name="Xu W."/>
            <person name="Zhang H.J."/>
            <person name="Zou Z."/>
            <person name="Batterham P."/>
            <person name="Edwards O.R."/>
            <person name="Feyereisen R."/>
            <person name="Gibbs R.A."/>
            <person name="Heckel D.G."/>
            <person name="McGrath A."/>
            <person name="Robin C."/>
            <person name="Scherer S.E."/>
            <person name="Worley K.C."/>
            <person name="Wu Y.D."/>
        </authorList>
    </citation>
    <scope>NUCLEOTIDE SEQUENCE [LARGE SCALE GENOMIC DNA]</scope>
    <source>
        <strain evidence="5">Harm_GR_Male_#8</strain>
        <tissue evidence="5">Whole organism</tissue>
    </source>
</reference>
<proteinExistence type="inferred from homology"/>
<dbReference type="GO" id="GO:0005737">
    <property type="term" value="C:cytoplasm"/>
    <property type="evidence" value="ECO:0007669"/>
    <property type="project" value="UniProtKB-ARBA"/>
</dbReference>
<dbReference type="GO" id="GO:0003747">
    <property type="term" value="F:translation release factor activity"/>
    <property type="evidence" value="ECO:0007669"/>
    <property type="project" value="InterPro"/>
</dbReference>
<comment type="similarity">
    <text evidence="1">Belongs to the prokaryotic/mitochondrial release factor family.</text>
</comment>
<protein>
    <recommendedName>
        <fullName evidence="4">Peptide chain release factor domain-containing protein</fullName>
    </recommendedName>
</protein>
<dbReference type="InterPro" id="IPR050057">
    <property type="entry name" value="Prokaryotic/Mito_RF"/>
</dbReference>
<dbReference type="Pfam" id="PF03462">
    <property type="entry name" value="PCRF"/>
    <property type="match status" value="1"/>
</dbReference>